<dbReference type="EMBL" id="JAIQUM010000024">
    <property type="protein sequence ID" value="MBZ5751019.1"/>
    <property type="molecule type" value="Genomic_DNA"/>
</dbReference>
<feature type="transmembrane region" description="Helical" evidence="1">
    <location>
        <begin position="61"/>
        <end position="82"/>
    </location>
</feature>
<evidence type="ECO:0000256" key="1">
    <source>
        <dbReference type="SAM" id="Phobius"/>
    </source>
</evidence>
<dbReference type="InterPro" id="IPR032111">
    <property type="entry name" value="Clostridium_phage_holin"/>
</dbReference>
<dbReference type="Proteomes" id="UP001165287">
    <property type="component" value="Unassembled WGS sequence"/>
</dbReference>
<evidence type="ECO:0000313" key="2">
    <source>
        <dbReference type="EMBL" id="MBZ5751019.1"/>
    </source>
</evidence>
<keyword evidence="1" id="KW-0472">Membrane</keyword>
<organism evidence="2 3">
    <name type="scientific">Metabacillus rhizolycopersici</name>
    <dbReference type="NCBI Taxonomy" id="2875709"/>
    <lineage>
        <taxon>Bacteria</taxon>
        <taxon>Bacillati</taxon>
        <taxon>Bacillota</taxon>
        <taxon>Bacilli</taxon>
        <taxon>Bacillales</taxon>
        <taxon>Bacillaceae</taxon>
        <taxon>Metabacillus</taxon>
    </lineage>
</organism>
<feature type="transmembrane region" description="Helical" evidence="1">
    <location>
        <begin position="6"/>
        <end position="26"/>
    </location>
</feature>
<comment type="caution">
    <text evidence="2">The sequence shown here is derived from an EMBL/GenBank/DDBJ whole genome shotgun (WGS) entry which is preliminary data.</text>
</comment>
<sequence length="92" mass="10639">MNLFEAYIRSDSFILIPVLYCIGVFLRQTPFIPTWSYSWIKLTFATIACLLYYGIEIQSVVQGILVTGAAVIFRDLIHNTIFEIIENKMNKK</sequence>
<gene>
    <name evidence="2" type="ORF">K9V48_12355</name>
</gene>
<dbReference type="RefSeq" id="WP_224139296.1">
    <property type="nucleotide sequence ID" value="NZ_JAIQUM010000024.1"/>
</dbReference>
<keyword evidence="1" id="KW-0812">Transmembrane</keyword>
<name>A0ABS7USI7_9BACI</name>
<reference evidence="2" key="1">
    <citation type="submission" date="2024-05" db="EMBL/GenBank/DDBJ databases">
        <title>Metabacillus sp. nov., isolated from the rhizosphere soil of tomato plants.</title>
        <authorList>
            <person name="Ma R."/>
        </authorList>
    </citation>
    <scope>NUCLEOTIDE SEQUENCE</scope>
    <source>
        <strain evidence="2">DBTR6</strain>
    </source>
</reference>
<proteinExistence type="predicted"/>
<evidence type="ECO:0000313" key="3">
    <source>
        <dbReference type="Proteomes" id="UP001165287"/>
    </source>
</evidence>
<keyword evidence="1" id="KW-1133">Transmembrane helix</keyword>
<protein>
    <submittedName>
        <fullName evidence="2">Phage holin family protein</fullName>
    </submittedName>
</protein>
<accession>A0ABS7USI7</accession>
<keyword evidence="3" id="KW-1185">Reference proteome</keyword>
<dbReference type="Pfam" id="PF16079">
    <property type="entry name" value="Phage_holin_5_2"/>
    <property type="match status" value="1"/>
</dbReference>